<evidence type="ECO:0000313" key="7">
    <source>
        <dbReference type="EMBL" id="MDJ1482375.1"/>
    </source>
</evidence>
<feature type="domain" description="Carbohydrate kinase FGGY N-terminal" evidence="5">
    <location>
        <begin position="4"/>
        <end position="246"/>
    </location>
</feature>
<protein>
    <submittedName>
        <fullName evidence="7">Gluconokinase</fullName>
        <ecNumber evidence="7">2.7.1.12</ecNumber>
    </submittedName>
</protein>
<gene>
    <name evidence="7" type="ORF">QNI16_17855</name>
</gene>
<comment type="similarity">
    <text evidence="1 4">Belongs to the FGGY kinase family.</text>
</comment>
<reference evidence="7" key="1">
    <citation type="submission" date="2023-05" db="EMBL/GenBank/DDBJ databases">
        <authorList>
            <person name="Zhang X."/>
        </authorList>
    </citation>
    <scope>NUCLEOTIDE SEQUENCE</scope>
    <source>
        <strain evidence="7">YF14B1</strain>
    </source>
</reference>
<dbReference type="InterPro" id="IPR018485">
    <property type="entry name" value="FGGY_C"/>
</dbReference>
<dbReference type="PANTHER" id="PTHR43095:SF2">
    <property type="entry name" value="GLUCONOKINASE"/>
    <property type="match status" value="1"/>
</dbReference>
<name>A0AAE3QRV8_9BACT</name>
<dbReference type="CDD" id="cd07770">
    <property type="entry name" value="ASKHA_NBD_FGGY_GntK"/>
    <property type="match status" value="1"/>
</dbReference>
<dbReference type="InterPro" id="IPR018483">
    <property type="entry name" value="Carb_kinase_FGGY_CS"/>
</dbReference>
<proteinExistence type="inferred from homology"/>
<dbReference type="Pfam" id="PF02782">
    <property type="entry name" value="FGGY_C"/>
    <property type="match status" value="1"/>
</dbReference>
<dbReference type="PROSITE" id="PS00933">
    <property type="entry name" value="FGGY_KINASES_1"/>
    <property type="match status" value="1"/>
</dbReference>
<keyword evidence="2 4" id="KW-0808">Transferase</keyword>
<dbReference type="PANTHER" id="PTHR43095">
    <property type="entry name" value="SUGAR KINASE"/>
    <property type="match status" value="1"/>
</dbReference>
<dbReference type="RefSeq" id="WP_313981413.1">
    <property type="nucleotide sequence ID" value="NZ_JASJOS010000007.1"/>
</dbReference>
<dbReference type="EC" id="2.7.1.12" evidence="7"/>
<evidence type="ECO:0000256" key="2">
    <source>
        <dbReference type="ARBA" id="ARBA00022679"/>
    </source>
</evidence>
<dbReference type="SUPFAM" id="SSF53067">
    <property type="entry name" value="Actin-like ATPase domain"/>
    <property type="match status" value="2"/>
</dbReference>
<accession>A0AAE3QRV8</accession>
<evidence type="ECO:0000256" key="3">
    <source>
        <dbReference type="ARBA" id="ARBA00022777"/>
    </source>
</evidence>
<evidence type="ECO:0000259" key="5">
    <source>
        <dbReference type="Pfam" id="PF00370"/>
    </source>
</evidence>
<dbReference type="PIRSF" id="PIRSF000538">
    <property type="entry name" value="GlpK"/>
    <property type="match status" value="1"/>
</dbReference>
<dbReference type="Gene3D" id="3.30.420.40">
    <property type="match status" value="2"/>
</dbReference>
<sequence length="492" mass="54139">MSSYFIGVDIGTTSTKAIAFSSEGHIISHHNIGYPISHPEPEQSEQDPDEILKAVIETIQQVQNEARTQGTLEGVSFSAAMHSLMAVDVQGKPLTELIIWADNRAGAVADRLKAAPEGMEIYQATGTPIHAMSPLCKLLWLREHNPDLFKQTYKFIGIKEYVFFRLVGKYVIDHSLASASGLFDIHTLDWNKQALQKIQLPVEKLSTLVDIFHIEHCSSEWAEKLTIPDRTPFVIGASDGCLANVGTGALTPDQVSITVGTSGAVRIGIPKPWTDSKMQTFCYVLTPELFIAGGGMNNGGIIAEWLHKNLFPDIEEGDFTTLITKALSVPAGSDGLLFLPYLLGERAPVYNAHAKGVYFGITIQHTQAHFIRAAFEGIALAIYHTGRALLDQFPEINTLYVGGGFARSKEWVQLLADVYGKPIAITDTVESSGYGAVLVGRYALKTLKSWRLVPADKSSQVFEPNSSNHQIYQQVFDQYCKLYNTLSPQFFS</sequence>
<dbReference type="InterPro" id="IPR050406">
    <property type="entry name" value="FGGY_Carb_Kinase"/>
</dbReference>
<dbReference type="InterPro" id="IPR000577">
    <property type="entry name" value="Carb_kinase_FGGY"/>
</dbReference>
<dbReference type="Pfam" id="PF00370">
    <property type="entry name" value="FGGY_N"/>
    <property type="match status" value="1"/>
</dbReference>
<dbReference type="GO" id="GO:0046316">
    <property type="term" value="F:gluconokinase activity"/>
    <property type="evidence" value="ECO:0007669"/>
    <property type="project" value="UniProtKB-EC"/>
</dbReference>
<evidence type="ECO:0000313" key="8">
    <source>
        <dbReference type="Proteomes" id="UP001241110"/>
    </source>
</evidence>
<dbReference type="PROSITE" id="PS00445">
    <property type="entry name" value="FGGY_KINASES_2"/>
    <property type="match status" value="1"/>
</dbReference>
<dbReference type="Proteomes" id="UP001241110">
    <property type="component" value="Unassembled WGS sequence"/>
</dbReference>
<dbReference type="GO" id="GO:0005975">
    <property type="term" value="P:carbohydrate metabolic process"/>
    <property type="evidence" value="ECO:0007669"/>
    <property type="project" value="InterPro"/>
</dbReference>
<comment type="caution">
    <text evidence="7">The sequence shown here is derived from an EMBL/GenBank/DDBJ whole genome shotgun (WGS) entry which is preliminary data.</text>
</comment>
<keyword evidence="3 4" id="KW-0418">Kinase</keyword>
<feature type="domain" description="Carbohydrate kinase FGGY C-terminal" evidence="6">
    <location>
        <begin position="256"/>
        <end position="443"/>
    </location>
</feature>
<dbReference type="InterPro" id="IPR043129">
    <property type="entry name" value="ATPase_NBD"/>
</dbReference>
<evidence type="ECO:0000259" key="6">
    <source>
        <dbReference type="Pfam" id="PF02782"/>
    </source>
</evidence>
<evidence type="ECO:0000256" key="4">
    <source>
        <dbReference type="RuleBase" id="RU003733"/>
    </source>
</evidence>
<dbReference type="AlphaFoldDB" id="A0AAE3QRV8"/>
<organism evidence="7 8">
    <name type="scientific">Xanthocytophaga flava</name>
    <dbReference type="NCBI Taxonomy" id="3048013"/>
    <lineage>
        <taxon>Bacteria</taxon>
        <taxon>Pseudomonadati</taxon>
        <taxon>Bacteroidota</taxon>
        <taxon>Cytophagia</taxon>
        <taxon>Cytophagales</taxon>
        <taxon>Rhodocytophagaceae</taxon>
        <taxon>Xanthocytophaga</taxon>
    </lineage>
</organism>
<evidence type="ECO:0000256" key="1">
    <source>
        <dbReference type="ARBA" id="ARBA00009156"/>
    </source>
</evidence>
<dbReference type="EMBL" id="JASJOS010000007">
    <property type="protein sequence ID" value="MDJ1482375.1"/>
    <property type="molecule type" value="Genomic_DNA"/>
</dbReference>
<dbReference type="InterPro" id="IPR018484">
    <property type="entry name" value="FGGY_N"/>
</dbReference>